<feature type="domain" description="NAD(P)-binding" evidence="2">
    <location>
        <begin position="2"/>
        <end position="133"/>
    </location>
</feature>
<dbReference type="Gene3D" id="3.40.50.720">
    <property type="entry name" value="NAD(P)-binding Rossmann-like Domain"/>
    <property type="match status" value="1"/>
</dbReference>
<dbReference type="InterPro" id="IPR051207">
    <property type="entry name" value="ComplexI_NDUFA9_subunit"/>
</dbReference>
<dbReference type="PANTHER" id="PTHR12126">
    <property type="entry name" value="NADH-UBIQUINONE OXIDOREDUCTASE 39 KDA SUBUNIT-RELATED"/>
    <property type="match status" value="1"/>
</dbReference>
<dbReference type="GO" id="GO:0044877">
    <property type="term" value="F:protein-containing complex binding"/>
    <property type="evidence" value="ECO:0007669"/>
    <property type="project" value="TreeGrafter"/>
</dbReference>
<dbReference type="InterPro" id="IPR036291">
    <property type="entry name" value="NAD(P)-bd_dom_sf"/>
</dbReference>
<feature type="transmembrane region" description="Helical" evidence="1">
    <location>
        <begin position="389"/>
        <end position="407"/>
    </location>
</feature>
<reference evidence="3 4" key="1">
    <citation type="submission" date="2019-08" db="EMBL/GenBank/DDBJ databases">
        <title>Hyperibacter terrae gen. nov., sp. nov. and Hyperibacter viscosus sp. nov., two new members in the family Rhodospirillaceae isolated from the rhizosphere of Hypericum perforatum.</title>
        <authorList>
            <person name="Noviana Z."/>
        </authorList>
    </citation>
    <scope>NUCLEOTIDE SEQUENCE [LARGE SCALE GENOMIC DNA]</scope>
    <source>
        <strain evidence="3 4">R5913</strain>
    </source>
</reference>
<accession>A0A5J6MI10</accession>
<feature type="transmembrane region" description="Helical" evidence="1">
    <location>
        <begin position="359"/>
        <end position="383"/>
    </location>
</feature>
<dbReference type="PANTHER" id="PTHR12126:SF11">
    <property type="entry name" value="NADH DEHYDROGENASE [UBIQUINONE] 1 ALPHA SUBCOMPLEX SUBUNIT 9, MITOCHONDRIAL"/>
    <property type="match status" value="1"/>
</dbReference>
<dbReference type="AlphaFoldDB" id="A0A5J6MI10"/>
<dbReference type="InterPro" id="IPR025695">
    <property type="entry name" value="DoxX-like"/>
</dbReference>
<keyword evidence="1" id="KW-1133">Transmembrane helix</keyword>
<dbReference type="SUPFAM" id="SSF51735">
    <property type="entry name" value="NAD(P)-binding Rossmann-fold domains"/>
    <property type="match status" value="1"/>
</dbReference>
<feature type="transmembrane region" description="Helical" evidence="1">
    <location>
        <begin position="294"/>
        <end position="315"/>
    </location>
</feature>
<gene>
    <name evidence="3" type="ORF">FRZ44_14670</name>
</gene>
<feature type="transmembrane region" description="Helical" evidence="1">
    <location>
        <begin position="321"/>
        <end position="347"/>
    </location>
</feature>
<protein>
    <recommendedName>
        <fullName evidence="2">NAD(P)-binding domain-containing protein</fullName>
    </recommendedName>
</protein>
<keyword evidence="1" id="KW-0472">Membrane</keyword>
<dbReference type="Pfam" id="PF13460">
    <property type="entry name" value="NAD_binding_10"/>
    <property type="match status" value="1"/>
</dbReference>
<evidence type="ECO:0000256" key="1">
    <source>
        <dbReference type="SAM" id="Phobius"/>
    </source>
</evidence>
<organism evidence="3 4">
    <name type="scientific">Hypericibacter terrae</name>
    <dbReference type="NCBI Taxonomy" id="2602015"/>
    <lineage>
        <taxon>Bacteria</taxon>
        <taxon>Pseudomonadati</taxon>
        <taxon>Pseudomonadota</taxon>
        <taxon>Alphaproteobacteria</taxon>
        <taxon>Rhodospirillales</taxon>
        <taxon>Dongiaceae</taxon>
        <taxon>Hypericibacter</taxon>
    </lineage>
</organism>
<proteinExistence type="predicted"/>
<dbReference type="KEGG" id="htq:FRZ44_14670"/>
<keyword evidence="1" id="KW-0812">Transmembrane</keyword>
<dbReference type="Pfam" id="PF13781">
    <property type="entry name" value="DoxX_3"/>
    <property type="match status" value="1"/>
</dbReference>
<evidence type="ECO:0000313" key="4">
    <source>
        <dbReference type="Proteomes" id="UP000326202"/>
    </source>
</evidence>
<dbReference type="Proteomes" id="UP000326202">
    <property type="component" value="Chromosome"/>
</dbReference>
<keyword evidence="4" id="KW-1185">Reference proteome</keyword>
<evidence type="ECO:0000259" key="2">
    <source>
        <dbReference type="Pfam" id="PF13460"/>
    </source>
</evidence>
<dbReference type="InterPro" id="IPR016040">
    <property type="entry name" value="NAD(P)-bd_dom"/>
</dbReference>
<evidence type="ECO:0000313" key="3">
    <source>
        <dbReference type="EMBL" id="QEX16175.1"/>
    </source>
</evidence>
<dbReference type="EMBL" id="CP042906">
    <property type="protein sequence ID" value="QEX16175.1"/>
    <property type="molecule type" value="Genomic_DNA"/>
</dbReference>
<sequence>MADGHEVTGLGRRTADAARRLPALRWIAGDLRAMTGEGSWTEPLRDIEAVVNCAGVLQDGPKDEVASVQADAMRALFRACENSGVRRLIHFSAPPSGSGTLFETTKQEADKALAASTLDWLILRPALVLSPQAYGGSALLRGLAALPFCRPSIAGARPLQIVSIFDVAETVSRALRNPAHARRIYDLAHPEKIALDDLVVLLREWLGLAPVPALRLPGWFVACVAALADGAGRFGWRSPARTTALRELSHGIDAHPEGWIEDWVAEPAALQDILAAHPATVQERRFALGYFLKPLGLVALGLFWIASGILGLGAARSEAAQALVAGGFSAGVASAAVIGGSLVDIALGGAVLFARTARLALIGMLGVSLIYLIAATILLPGLWLDAFGALLKVIPAMIAALAMLALLPDR</sequence>
<name>A0A5J6MI10_9PROT</name>